<organism evidence="2 3">
    <name type="scientific">Salicibibacter cibi</name>
    <dbReference type="NCBI Taxonomy" id="2743001"/>
    <lineage>
        <taxon>Bacteria</taxon>
        <taxon>Bacillati</taxon>
        <taxon>Bacillota</taxon>
        <taxon>Bacilli</taxon>
        <taxon>Bacillales</taxon>
        <taxon>Bacillaceae</taxon>
        <taxon>Salicibibacter</taxon>
    </lineage>
</organism>
<keyword evidence="1" id="KW-1133">Transmembrane helix</keyword>
<sequence length="257" mass="28313">MKCHACHYELSVDDNFCEHCGQKVQRHDEIIEAARAESAGTIEEREPEQEQGNADFDQVKENLYNYWTFFLTALKSPFNAASAITGTKNQMIYGIITIALVAIILPLIFTSIVSTLSPWSPDVPVVSPIIYLLIFLALTIGGMFVVVKMGKSSVSFQRLVASFGSMMVIPLAILILSLLLTLVNVLSLGIIFLFAAMTAFNLAIVYTVHLFLKDSTGGLDTFYGALIVLTLLAVILYVFGESLTTSFLNDLESMNMF</sequence>
<evidence type="ECO:0000256" key="1">
    <source>
        <dbReference type="SAM" id="Phobius"/>
    </source>
</evidence>
<keyword evidence="1" id="KW-0812">Transmembrane</keyword>
<keyword evidence="3" id="KW-1185">Reference proteome</keyword>
<feature type="transmembrane region" description="Helical" evidence="1">
    <location>
        <begin position="186"/>
        <end position="209"/>
    </location>
</feature>
<dbReference type="RefSeq" id="WP_200087364.1">
    <property type="nucleotide sequence ID" value="NZ_CP054706.1"/>
</dbReference>
<keyword evidence="1" id="KW-0472">Membrane</keyword>
<feature type="transmembrane region" description="Helical" evidence="1">
    <location>
        <begin position="92"/>
        <end position="113"/>
    </location>
</feature>
<name>A0A7T6Z8E8_9BACI</name>
<accession>A0A7T6Z8E8</accession>
<dbReference type="AlphaFoldDB" id="A0A7T6Z8E8"/>
<dbReference type="EMBL" id="CP054706">
    <property type="protein sequence ID" value="QQK78759.1"/>
    <property type="molecule type" value="Genomic_DNA"/>
</dbReference>
<protein>
    <submittedName>
        <fullName evidence="2">Zinc ribbon domain-containing protein</fullName>
    </submittedName>
</protein>
<dbReference type="Proteomes" id="UP000595349">
    <property type="component" value="Chromosome"/>
</dbReference>
<dbReference type="KEGG" id="scib:HUG20_01800"/>
<feature type="transmembrane region" description="Helical" evidence="1">
    <location>
        <begin position="159"/>
        <end position="180"/>
    </location>
</feature>
<gene>
    <name evidence="2" type="ORF">HUG20_01800</name>
</gene>
<feature type="transmembrane region" description="Helical" evidence="1">
    <location>
        <begin position="221"/>
        <end position="240"/>
    </location>
</feature>
<feature type="transmembrane region" description="Helical" evidence="1">
    <location>
        <begin position="125"/>
        <end position="147"/>
    </location>
</feature>
<reference evidence="2 3" key="1">
    <citation type="submission" date="2020-06" db="EMBL/GenBank/DDBJ databases">
        <title>Genomic analysis of Salicibibacter sp. NKC21-4.</title>
        <authorList>
            <person name="Oh Y.J."/>
        </authorList>
    </citation>
    <scope>NUCLEOTIDE SEQUENCE [LARGE SCALE GENOMIC DNA]</scope>
    <source>
        <strain evidence="2 3">NKC21-4</strain>
    </source>
</reference>
<proteinExistence type="predicted"/>
<evidence type="ECO:0000313" key="2">
    <source>
        <dbReference type="EMBL" id="QQK78759.1"/>
    </source>
</evidence>
<evidence type="ECO:0000313" key="3">
    <source>
        <dbReference type="Proteomes" id="UP000595349"/>
    </source>
</evidence>